<evidence type="ECO:0000256" key="4">
    <source>
        <dbReference type="ARBA" id="ARBA00022679"/>
    </source>
</evidence>
<feature type="domain" description="PAS" evidence="7">
    <location>
        <begin position="17"/>
        <end position="90"/>
    </location>
</feature>
<feature type="domain" description="Histidine kinase" evidence="6">
    <location>
        <begin position="154"/>
        <end position="382"/>
    </location>
</feature>
<keyword evidence="4" id="KW-0808">Transferase</keyword>
<dbReference type="SMART" id="SM00091">
    <property type="entry name" value="PAS"/>
    <property type="match status" value="1"/>
</dbReference>
<evidence type="ECO:0000313" key="8">
    <source>
        <dbReference type="EMBL" id="KKL89634.1"/>
    </source>
</evidence>
<dbReference type="InterPro" id="IPR052162">
    <property type="entry name" value="Sensor_kinase/Photoreceptor"/>
</dbReference>
<name>A0A0F9FSY9_9ZZZZ</name>
<dbReference type="PROSITE" id="PS50112">
    <property type="entry name" value="PAS"/>
    <property type="match status" value="1"/>
</dbReference>
<dbReference type="Pfam" id="PF13426">
    <property type="entry name" value="PAS_9"/>
    <property type="match status" value="1"/>
</dbReference>
<dbReference type="InterPro" id="IPR000014">
    <property type="entry name" value="PAS"/>
</dbReference>
<accession>A0A0F9FSY9</accession>
<sequence length="382" mass="44304">MSKIQFEDKIKIEFNSEREFLYSIVQSIPCTVILISREGTILMLNKGMFDLVGYSVNQILGQNIFNLIKIIKKESITEITNKFKNVLDTGKTCLMELEIIGINGDNEWVKVFASLMQLKQEKFILLFLETITEKKNIEIKLDKTLDDLRMTTDLLTHDMGNIFQNLYMSLYMSDLYHKDGKHSSSDNYNTKIQEISKIFNNQVDKGIRLISNMRNLRDIHNKMSLITIKEIRFEYLKESIDYIVKSVQNKKIQIPVIFIDKILYHLKVNTSKLLIDVFENILFNAVKHNSNNTVIIIIRFELIENNIIIEFQDNGVGISNEQKKELFKEHYKKYTDGKGMGIGLSVIKKIIESYGGLIDIKNNIKGDYTKGSNFIIILPESL</sequence>
<dbReference type="AlphaFoldDB" id="A0A0F9FSY9"/>
<gene>
    <name evidence="8" type="ORF">LCGC14_1912740</name>
</gene>
<evidence type="ECO:0000256" key="2">
    <source>
        <dbReference type="ARBA" id="ARBA00012438"/>
    </source>
</evidence>
<dbReference type="PANTHER" id="PTHR43304">
    <property type="entry name" value="PHYTOCHROME-LIKE PROTEIN CPH1"/>
    <property type="match status" value="1"/>
</dbReference>
<dbReference type="PANTHER" id="PTHR43304:SF1">
    <property type="entry name" value="PAC DOMAIN-CONTAINING PROTEIN"/>
    <property type="match status" value="1"/>
</dbReference>
<dbReference type="GO" id="GO:0004673">
    <property type="term" value="F:protein histidine kinase activity"/>
    <property type="evidence" value="ECO:0007669"/>
    <property type="project" value="UniProtKB-EC"/>
</dbReference>
<protein>
    <recommendedName>
        <fullName evidence="2">histidine kinase</fullName>
        <ecNumber evidence="2">2.7.13.3</ecNumber>
    </recommendedName>
</protein>
<dbReference type="Gene3D" id="3.30.450.20">
    <property type="entry name" value="PAS domain"/>
    <property type="match status" value="1"/>
</dbReference>
<dbReference type="Pfam" id="PF02518">
    <property type="entry name" value="HATPase_c"/>
    <property type="match status" value="1"/>
</dbReference>
<dbReference type="EC" id="2.7.13.3" evidence="2"/>
<dbReference type="InterPro" id="IPR005467">
    <property type="entry name" value="His_kinase_dom"/>
</dbReference>
<keyword evidence="5" id="KW-0418">Kinase</keyword>
<reference evidence="8" key="1">
    <citation type="journal article" date="2015" name="Nature">
        <title>Complex archaea that bridge the gap between prokaryotes and eukaryotes.</title>
        <authorList>
            <person name="Spang A."/>
            <person name="Saw J.H."/>
            <person name="Jorgensen S.L."/>
            <person name="Zaremba-Niedzwiedzka K."/>
            <person name="Martijn J."/>
            <person name="Lind A.E."/>
            <person name="van Eijk R."/>
            <person name="Schleper C."/>
            <person name="Guy L."/>
            <person name="Ettema T.J."/>
        </authorList>
    </citation>
    <scope>NUCLEOTIDE SEQUENCE</scope>
</reference>
<dbReference type="SMART" id="SM00387">
    <property type="entry name" value="HATPase_c"/>
    <property type="match status" value="1"/>
</dbReference>
<dbReference type="InterPro" id="IPR003594">
    <property type="entry name" value="HATPase_dom"/>
</dbReference>
<dbReference type="InterPro" id="IPR035965">
    <property type="entry name" value="PAS-like_dom_sf"/>
</dbReference>
<dbReference type="NCBIfam" id="TIGR00229">
    <property type="entry name" value="sensory_box"/>
    <property type="match status" value="1"/>
</dbReference>
<evidence type="ECO:0000259" key="7">
    <source>
        <dbReference type="PROSITE" id="PS50112"/>
    </source>
</evidence>
<dbReference type="InterPro" id="IPR036890">
    <property type="entry name" value="HATPase_C_sf"/>
</dbReference>
<dbReference type="SUPFAM" id="SSF55785">
    <property type="entry name" value="PYP-like sensor domain (PAS domain)"/>
    <property type="match status" value="1"/>
</dbReference>
<dbReference type="PROSITE" id="PS50109">
    <property type="entry name" value="HIS_KIN"/>
    <property type="match status" value="1"/>
</dbReference>
<dbReference type="InterPro" id="IPR004358">
    <property type="entry name" value="Sig_transdc_His_kin-like_C"/>
</dbReference>
<proteinExistence type="predicted"/>
<dbReference type="PRINTS" id="PR00344">
    <property type="entry name" value="BCTRLSENSOR"/>
</dbReference>
<comment type="catalytic activity">
    <reaction evidence="1">
        <text>ATP + protein L-histidine = ADP + protein N-phospho-L-histidine.</text>
        <dbReference type="EC" id="2.7.13.3"/>
    </reaction>
</comment>
<dbReference type="CDD" id="cd00130">
    <property type="entry name" value="PAS"/>
    <property type="match status" value="1"/>
</dbReference>
<evidence type="ECO:0000256" key="5">
    <source>
        <dbReference type="ARBA" id="ARBA00022777"/>
    </source>
</evidence>
<evidence type="ECO:0000256" key="1">
    <source>
        <dbReference type="ARBA" id="ARBA00000085"/>
    </source>
</evidence>
<organism evidence="8">
    <name type="scientific">marine sediment metagenome</name>
    <dbReference type="NCBI Taxonomy" id="412755"/>
    <lineage>
        <taxon>unclassified sequences</taxon>
        <taxon>metagenomes</taxon>
        <taxon>ecological metagenomes</taxon>
    </lineage>
</organism>
<keyword evidence="3" id="KW-0597">Phosphoprotein</keyword>
<dbReference type="SUPFAM" id="SSF55874">
    <property type="entry name" value="ATPase domain of HSP90 chaperone/DNA topoisomerase II/histidine kinase"/>
    <property type="match status" value="1"/>
</dbReference>
<evidence type="ECO:0000259" key="6">
    <source>
        <dbReference type="PROSITE" id="PS50109"/>
    </source>
</evidence>
<dbReference type="Gene3D" id="3.30.565.10">
    <property type="entry name" value="Histidine kinase-like ATPase, C-terminal domain"/>
    <property type="match status" value="1"/>
</dbReference>
<dbReference type="EMBL" id="LAZR01020231">
    <property type="protein sequence ID" value="KKL89634.1"/>
    <property type="molecule type" value="Genomic_DNA"/>
</dbReference>
<comment type="caution">
    <text evidence="8">The sequence shown here is derived from an EMBL/GenBank/DDBJ whole genome shotgun (WGS) entry which is preliminary data.</text>
</comment>
<evidence type="ECO:0000256" key="3">
    <source>
        <dbReference type="ARBA" id="ARBA00022553"/>
    </source>
</evidence>